<dbReference type="CDD" id="cd03769">
    <property type="entry name" value="SR_IS607_transposase_like"/>
    <property type="match status" value="1"/>
</dbReference>
<dbReference type="Pfam" id="PF00239">
    <property type="entry name" value="Resolvase"/>
    <property type="match status" value="1"/>
</dbReference>
<dbReference type="RefSeq" id="WP_114800617.1">
    <property type="nucleotide sequence ID" value="NZ_CP139961.1"/>
</dbReference>
<organism evidence="2 3">
    <name type="scientific">Moraxella canis</name>
    <dbReference type="NCBI Taxonomy" id="90239"/>
    <lineage>
        <taxon>Bacteria</taxon>
        <taxon>Pseudomonadati</taxon>
        <taxon>Pseudomonadota</taxon>
        <taxon>Gammaproteobacteria</taxon>
        <taxon>Moraxellales</taxon>
        <taxon>Moraxellaceae</taxon>
        <taxon>Moraxella</taxon>
    </lineage>
</organism>
<dbReference type="InterPro" id="IPR048046">
    <property type="entry name" value="Transpos_IS607"/>
</dbReference>
<name>A0ABZ0WWC7_9GAMM</name>
<reference evidence="2 3" key="1">
    <citation type="submission" date="2023-12" db="EMBL/GenBank/DDBJ databases">
        <title>Genome sequencing and assembly of bacterial species from a model synthetic community.</title>
        <authorList>
            <person name="Hogle S.L."/>
        </authorList>
    </citation>
    <scope>NUCLEOTIDE SEQUENCE [LARGE SCALE GENOMIC DNA]</scope>
    <source>
        <strain evidence="2 3">HAMBI_2792</strain>
    </source>
</reference>
<dbReference type="SMART" id="SM00857">
    <property type="entry name" value="Resolvase"/>
    <property type="match status" value="1"/>
</dbReference>
<dbReference type="InterPro" id="IPR009061">
    <property type="entry name" value="DNA-bd_dom_put_sf"/>
</dbReference>
<accession>A0ABZ0WWC7</accession>
<feature type="domain" description="Resolvase/invertase-type recombinase catalytic" evidence="1">
    <location>
        <begin position="66"/>
        <end position="208"/>
    </location>
</feature>
<evidence type="ECO:0000259" key="1">
    <source>
        <dbReference type="PROSITE" id="PS51736"/>
    </source>
</evidence>
<dbReference type="Gene3D" id="3.40.50.1390">
    <property type="entry name" value="Resolvase, N-terminal catalytic domain"/>
    <property type="match status" value="1"/>
</dbReference>
<dbReference type="InterPro" id="IPR036162">
    <property type="entry name" value="Resolvase-like_N_sf"/>
</dbReference>
<evidence type="ECO:0000313" key="3">
    <source>
        <dbReference type="Proteomes" id="UP001324384"/>
    </source>
</evidence>
<dbReference type="InterPro" id="IPR041718">
    <property type="entry name" value="IS607_transposase-like"/>
</dbReference>
<dbReference type="EMBL" id="CP139961">
    <property type="protein sequence ID" value="WQE03549.1"/>
    <property type="molecule type" value="Genomic_DNA"/>
</dbReference>
<dbReference type="SUPFAM" id="SSF53041">
    <property type="entry name" value="Resolvase-like"/>
    <property type="match status" value="1"/>
</dbReference>
<dbReference type="PANTHER" id="PTHR36172">
    <property type="match status" value="1"/>
</dbReference>
<proteinExistence type="predicted"/>
<dbReference type="NCBIfam" id="NF033518">
    <property type="entry name" value="transpos_IS607"/>
    <property type="match status" value="1"/>
</dbReference>
<dbReference type="Gene3D" id="1.10.1660.10">
    <property type="match status" value="1"/>
</dbReference>
<gene>
    <name evidence="2" type="ORF">U0021_07310</name>
</gene>
<dbReference type="PROSITE" id="PS51736">
    <property type="entry name" value="RECOMBINASES_3"/>
    <property type="match status" value="1"/>
</dbReference>
<dbReference type="Pfam" id="PF13411">
    <property type="entry name" value="MerR_1"/>
    <property type="match status" value="1"/>
</dbReference>
<protein>
    <submittedName>
        <fullName evidence="2">IS607 family transposase</fullName>
    </submittedName>
</protein>
<keyword evidence="3" id="KW-1185">Reference proteome</keyword>
<dbReference type="InterPro" id="IPR000551">
    <property type="entry name" value="MerR-type_HTH_dom"/>
</dbReference>
<dbReference type="InterPro" id="IPR006119">
    <property type="entry name" value="Resolv_N"/>
</dbReference>
<dbReference type="Proteomes" id="UP001324384">
    <property type="component" value="Chromosome"/>
</dbReference>
<dbReference type="SUPFAM" id="SSF46955">
    <property type="entry name" value="Putative DNA-binding domain"/>
    <property type="match status" value="1"/>
</dbReference>
<dbReference type="InterPro" id="IPR051491">
    <property type="entry name" value="Recombinase/Transposase-rel"/>
</dbReference>
<evidence type="ECO:0000313" key="2">
    <source>
        <dbReference type="EMBL" id="WQE03549.1"/>
    </source>
</evidence>
<dbReference type="PANTHER" id="PTHR36172:SF1">
    <property type="entry name" value="RESOLVASE-RELATED"/>
    <property type="match status" value="1"/>
</dbReference>
<sequence>MRILKLSEFAKRVGYHPKTIQIFDRDGRFPAKKNSAGRRYYTEEDVLLFLQQFNPAFAELRDKPRKVVTYTRVSSSGQKVDLQSQQAFIETFVVSRGIAVDLHLSDVDSGLNYNRKNFLKLMDMVENDEVSELIVAHKDRLVRFGFEYFERLCQKHNTKLTVINLESCSPEEEFTQDLISIVHCFSSRLYGLRKYKKNTAQLSRDLKLDESVDTQSEE</sequence>
<dbReference type="Gene3D" id="1.10.287.2170">
    <property type="match status" value="1"/>
</dbReference>